<reference evidence="2 3" key="1">
    <citation type="submission" date="2018-08" db="EMBL/GenBank/DDBJ databases">
        <title>Complete genome sequence of JP2-74.</title>
        <authorList>
            <person name="Wu L."/>
        </authorList>
    </citation>
    <scope>NUCLEOTIDE SEQUENCE [LARGE SCALE GENOMIC DNA]</scope>
    <source>
        <strain evidence="2 3">JP2-74</strain>
    </source>
</reference>
<dbReference type="InterPro" id="IPR001584">
    <property type="entry name" value="Integrase_cat-core"/>
</dbReference>
<dbReference type="SUPFAM" id="SSF53098">
    <property type="entry name" value="Ribonuclease H-like"/>
    <property type="match status" value="1"/>
</dbReference>
<dbReference type="Gene3D" id="3.30.420.10">
    <property type="entry name" value="Ribonuclease H-like superfamily/Ribonuclease H"/>
    <property type="match status" value="1"/>
</dbReference>
<proteinExistence type="predicted"/>
<dbReference type="PROSITE" id="PS50994">
    <property type="entry name" value="INTEGRASE"/>
    <property type="match status" value="1"/>
</dbReference>
<dbReference type="Pfam" id="PF09299">
    <property type="entry name" value="Mu-transpos_C"/>
    <property type="match status" value="1"/>
</dbReference>
<feature type="domain" description="Integrase catalytic" evidence="1">
    <location>
        <begin position="487"/>
        <end position="685"/>
    </location>
</feature>
<gene>
    <name evidence="2" type="ORF">D1345_22965</name>
</gene>
<dbReference type="InterPro" id="IPR015378">
    <property type="entry name" value="Transposase-like_Mu_C"/>
</dbReference>
<dbReference type="AlphaFoldDB" id="A0AAD0W9Z0"/>
<dbReference type="GO" id="GO:0015074">
    <property type="term" value="P:DNA integration"/>
    <property type="evidence" value="ECO:0007669"/>
    <property type="project" value="InterPro"/>
</dbReference>
<dbReference type="InterPro" id="IPR012337">
    <property type="entry name" value="RNaseH-like_sf"/>
</dbReference>
<sequence>MLEKPLRERLLDRLGTPSAGMRLILDAVKYAPVRKVESCGGGNVITPLQSRKMQRTVETESRHLEFPVAVSLEHDPAVLEYYPQPSQLKFEVIDADGEIHAIDHIPDFLVVTEREVWFLECKPWSKLEKLAQRYPWRYQLDPDNHWRAPLIEEWLAARGIGYRIQTDRDIPQRRIENTLFLEDYLDPSAPPCPVDIAVRVQEALVADATLYLAELYDKADCRPDEVFKLIADGQLVAEIDFAALSEPTRCRVFRDTAVRDFERARQRPTPFAIPGVVDIKVGAHLVYDQQPYKVVLVGGSKVILESEDGKSVETELETLEKLVAQQNLLITNEASLGQEPVRLSDYTENELKMALSRLNGLENISLPNRTQRRHLKALGLAKLAGADELIALVPRLRDRGNRNPRLSPEQESAMEQVIRDEYLTSNAPNARHCHRKLVILCAQLGIKAPSYPTLIERIEALPQKQADRARHGNRVAYQNAEFVNVLHADTPVHGSRAFQYVHMDHTELDIELVSAKNGKPLGRPWLSFAIDAFTRRILGLYLSYDPPSYRSNMMLLRDIVRRHRRLPQFIVVDNGADFRSEDFKHFCALMRIHLRYRPAGRPRHGSVMERIFGRAHTEYVHNLAGNTKAMKAVRSTTGKFLPSRLAEWTLQAMYYGLEYWAFTYYDNEVHSALGLSPHDAFMRSQSLSGSREHRIVTLTQDFLILTCPTVSRAGRRTVDRQRGIKVHANYFYWCPEFRDPKMHGKKLPVRYDPWDGATVYVQINKRWVPAQCKALVNLGQLTEKERELLSQEMRARYRMDDNDEPSLQRLTEFMRVFTPEGAMALAFQRQQENRELYQGMGIGAIAPPTSQPAIAPASIPTQRQALDSANTVNEVPPYQLTTANPSSDDADDIPELDIFWNWNNRL</sequence>
<dbReference type="GO" id="GO:0003676">
    <property type="term" value="F:nucleic acid binding"/>
    <property type="evidence" value="ECO:0007669"/>
    <property type="project" value="InterPro"/>
</dbReference>
<dbReference type="Pfam" id="PF09039">
    <property type="entry name" value="HTH_Tnp_Mu_2"/>
    <property type="match status" value="1"/>
</dbReference>
<dbReference type="EMBL" id="CP031968">
    <property type="protein sequence ID" value="AXT48850.1"/>
    <property type="molecule type" value="Genomic_DNA"/>
</dbReference>
<organism evidence="2 3">
    <name type="scientific">Chromobacterium rhizoryzae</name>
    <dbReference type="NCBI Taxonomy" id="1778675"/>
    <lineage>
        <taxon>Bacteria</taxon>
        <taxon>Pseudomonadati</taxon>
        <taxon>Pseudomonadota</taxon>
        <taxon>Betaproteobacteria</taxon>
        <taxon>Neisseriales</taxon>
        <taxon>Chromobacteriaceae</taxon>
        <taxon>Chromobacterium</taxon>
    </lineage>
</organism>
<keyword evidence="3" id="KW-1185">Reference proteome</keyword>
<evidence type="ECO:0000259" key="1">
    <source>
        <dbReference type="PROSITE" id="PS50994"/>
    </source>
</evidence>
<dbReference type="Gene3D" id="1.10.10.60">
    <property type="entry name" value="Homeodomain-like"/>
    <property type="match status" value="1"/>
</dbReference>
<evidence type="ECO:0000313" key="3">
    <source>
        <dbReference type="Proteomes" id="UP000259465"/>
    </source>
</evidence>
<protein>
    <submittedName>
        <fullName evidence="2">Integrase</fullName>
    </submittedName>
</protein>
<accession>A0AAD0W9Z0</accession>
<dbReference type="KEGG" id="crz:D1345_22965"/>
<evidence type="ECO:0000313" key="2">
    <source>
        <dbReference type="EMBL" id="AXT48850.1"/>
    </source>
</evidence>
<dbReference type="RefSeq" id="WP_118268523.1">
    <property type="nucleotide sequence ID" value="NZ_CP031968.1"/>
</dbReference>
<name>A0AAD0W9Z0_9NEIS</name>
<dbReference type="InterPro" id="IPR036397">
    <property type="entry name" value="RNaseH_sf"/>
</dbReference>
<dbReference type="Proteomes" id="UP000259465">
    <property type="component" value="Chromosome"/>
</dbReference>
<dbReference type="InterPro" id="IPR015126">
    <property type="entry name" value="Mu_I-gamma"/>
</dbReference>